<dbReference type="AlphaFoldDB" id="A0A6B0SLF1"/>
<protein>
    <submittedName>
        <fullName evidence="1">Uncharacterized protein</fullName>
    </submittedName>
</protein>
<dbReference type="Proteomes" id="UP000471521">
    <property type="component" value="Unassembled WGS sequence"/>
</dbReference>
<reference evidence="1 2" key="1">
    <citation type="submission" date="2019-12" db="EMBL/GenBank/DDBJ databases">
        <title>Isolation and characterization of three novel carbon monoxide-oxidizing members of Halobacteria from salione crusts and soils.</title>
        <authorList>
            <person name="Myers M.R."/>
            <person name="King G.M."/>
        </authorList>
    </citation>
    <scope>NUCLEOTIDE SEQUENCE [LARGE SCALE GENOMIC DNA]</scope>
    <source>
        <strain evidence="1 2">PCN9</strain>
    </source>
</reference>
<dbReference type="InterPro" id="IPR027417">
    <property type="entry name" value="P-loop_NTPase"/>
</dbReference>
<comment type="caution">
    <text evidence="1">The sequence shown here is derived from an EMBL/GenBank/DDBJ whole genome shotgun (WGS) entry which is preliminary data.</text>
</comment>
<evidence type="ECO:0000313" key="1">
    <source>
        <dbReference type="EMBL" id="MXR19752.1"/>
    </source>
</evidence>
<dbReference type="EMBL" id="WUUU01000014">
    <property type="protein sequence ID" value="MXR19752.1"/>
    <property type="molecule type" value="Genomic_DNA"/>
</dbReference>
<name>A0A6B0SLF1_9EURY</name>
<organism evidence="1 2">
    <name type="scientific">Halobacterium bonnevillei</name>
    <dbReference type="NCBI Taxonomy" id="2692200"/>
    <lineage>
        <taxon>Archaea</taxon>
        <taxon>Methanobacteriati</taxon>
        <taxon>Methanobacteriota</taxon>
        <taxon>Stenosarchaea group</taxon>
        <taxon>Halobacteria</taxon>
        <taxon>Halobacteriales</taxon>
        <taxon>Halobacteriaceae</taxon>
        <taxon>Halobacterium</taxon>
    </lineage>
</organism>
<accession>A0A6B0SLF1</accession>
<keyword evidence="2" id="KW-1185">Reference proteome</keyword>
<gene>
    <name evidence="1" type="ORF">GRX66_03710</name>
</gene>
<sequence length="392" mass="43354">MGEDGTDEQDLYTAAQYREHVERQGHRDPDAFSHAGVTSDPELSRFLSVVEAEYDPVAECAGAEQLPGQARDLEAVERIRRMEATDEGRRGLYDGSTATLKYQTGDVGQQADVSGLKAIQDIDELIDGPAPVVVVIGEMGAGKSNFASLLGQRFMHKNPAALVGTNIRSLREKASWTDERGRERDGFLPSFPALKEWLQQDGNPLEHDQTPKLAILDELSSKASGSGKDGQLTRKLMGPLVFKVRKYGGALIVIAHDESSIHPMLWRVGVIVKKVSQKRAVVADRITSGQIRDVQTEIDGIPPTDWRYNDKEASGWSWRETSSEGDEPAVAEDDIKRVSMWTIAQGMEAGKSPRAIAENVPYSHQTVRNWWEEYQNGGEKREWVSDVQAAIA</sequence>
<dbReference type="SUPFAM" id="SSF52540">
    <property type="entry name" value="P-loop containing nucleoside triphosphate hydrolases"/>
    <property type="match status" value="1"/>
</dbReference>
<evidence type="ECO:0000313" key="2">
    <source>
        <dbReference type="Proteomes" id="UP000471521"/>
    </source>
</evidence>
<dbReference type="RefSeq" id="WP_159525324.1">
    <property type="nucleotide sequence ID" value="NZ_WUUU01000014.1"/>
</dbReference>
<proteinExistence type="predicted"/>